<dbReference type="AlphaFoldDB" id="A0A8C4NIB2"/>
<evidence type="ECO:0000256" key="7">
    <source>
        <dbReference type="ARBA" id="ARBA00022989"/>
    </source>
</evidence>
<dbReference type="OMA" id="CMEKFHI"/>
<feature type="transmembrane region" description="Helical" evidence="13">
    <location>
        <begin position="258"/>
        <end position="277"/>
    </location>
</feature>
<keyword evidence="7 13" id="KW-1133">Transmembrane helix</keyword>
<dbReference type="SUPFAM" id="SSF90112">
    <property type="entry name" value="Neurotransmitter-gated ion-channel transmembrane pore"/>
    <property type="match status" value="1"/>
</dbReference>
<keyword evidence="9 13" id="KW-0472">Membrane</keyword>
<dbReference type="Gene3D" id="2.70.170.10">
    <property type="entry name" value="Neurotransmitter-gated ion-channel ligand-binding domain"/>
    <property type="match status" value="1"/>
</dbReference>
<evidence type="ECO:0000256" key="5">
    <source>
        <dbReference type="ARBA" id="ARBA00022692"/>
    </source>
</evidence>
<evidence type="ECO:0000256" key="4">
    <source>
        <dbReference type="ARBA" id="ARBA00022475"/>
    </source>
</evidence>
<feature type="domain" description="Neurotransmitter-gated ion-channel transmembrane" evidence="15">
    <location>
        <begin position="205"/>
        <end position="282"/>
    </location>
</feature>
<dbReference type="InterPro" id="IPR006202">
    <property type="entry name" value="Neur_chan_lig-bd"/>
</dbReference>
<dbReference type="GO" id="GO:0005254">
    <property type="term" value="F:chloride channel activity"/>
    <property type="evidence" value="ECO:0007669"/>
    <property type="project" value="UniProtKB-KW"/>
</dbReference>
<dbReference type="InterPro" id="IPR006028">
    <property type="entry name" value="GABAA/Glycine_rcpt"/>
</dbReference>
<organism evidence="16 17">
    <name type="scientific">Eptatretus burgeri</name>
    <name type="common">Inshore hagfish</name>
    <dbReference type="NCBI Taxonomy" id="7764"/>
    <lineage>
        <taxon>Eukaryota</taxon>
        <taxon>Metazoa</taxon>
        <taxon>Chordata</taxon>
        <taxon>Craniata</taxon>
        <taxon>Vertebrata</taxon>
        <taxon>Cyclostomata</taxon>
        <taxon>Myxini</taxon>
        <taxon>Myxiniformes</taxon>
        <taxon>Myxinidae</taxon>
        <taxon>Eptatretinae</taxon>
        <taxon>Eptatretus</taxon>
    </lineage>
</organism>
<dbReference type="Proteomes" id="UP000694388">
    <property type="component" value="Unplaced"/>
</dbReference>
<feature type="domain" description="Neurotransmitter-gated ion-channel ligand-binding" evidence="14">
    <location>
        <begin position="14"/>
        <end position="187"/>
    </location>
</feature>
<dbReference type="PROSITE" id="PS00236">
    <property type="entry name" value="NEUROTR_ION_CHANNEL"/>
    <property type="match status" value="1"/>
</dbReference>
<dbReference type="FunFam" id="2.70.170.10:FF:000014">
    <property type="entry name" value="Glycine receptor subunit beta"/>
    <property type="match status" value="1"/>
</dbReference>
<dbReference type="GO" id="GO:0034707">
    <property type="term" value="C:chloride channel complex"/>
    <property type="evidence" value="ECO:0007669"/>
    <property type="project" value="UniProtKB-KW"/>
</dbReference>
<evidence type="ECO:0000259" key="14">
    <source>
        <dbReference type="Pfam" id="PF02931"/>
    </source>
</evidence>
<reference evidence="16" key="1">
    <citation type="submission" date="2025-08" db="UniProtKB">
        <authorList>
            <consortium name="Ensembl"/>
        </authorList>
    </citation>
    <scope>IDENTIFICATION</scope>
</reference>
<dbReference type="Pfam" id="PF02932">
    <property type="entry name" value="Neur_chan_memb"/>
    <property type="match status" value="1"/>
</dbReference>
<keyword evidence="12 13" id="KW-0407">Ion channel</keyword>
<evidence type="ECO:0000256" key="2">
    <source>
        <dbReference type="ARBA" id="ARBA00004236"/>
    </source>
</evidence>
<keyword evidence="8 13" id="KW-0406">Ion transport</keyword>
<evidence type="ECO:0000256" key="8">
    <source>
        <dbReference type="ARBA" id="ARBA00023065"/>
    </source>
</evidence>
<dbReference type="PRINTS" id="PR00252">
    <property type="entry name" value="NRIONCHANNEL"/>
</dbReference>
<evidence type="ECO:0000256" key="13">
    <source>
        <dbReference type="RuleBase" id="RU000687"/>
    </source>
</evidence>
<keyword evidence="3 13" id="KW-0813">Transport</keyword>
<dbReference type="GO" id="GO:0005230">
    <property type="term" value="F:extracellular ligand-gated monoatomic ion channel activity"/>
    <property type="evidence" value="ECO:0007669"/>
    <property type="project" value="InterPro"/>
</dbReference>
<keyword evidence="4" id="KW-1003">Cell membrane</keyword>
<evidence type="ECO:0000256" key="9">
    <source>
        <dbReference type="ARBA" id="ARBA00023136"/>
    </source>
</evidence>
<dbReference type="PANTHER" id="PTHR18945">
    <property type="entry name" value="NEUROTRANSMITTER GATED ION CHANNEL"/>
    <property type="match status" value="1"/>
</dbReference>
<accession>A0A8C4NIB2</accession>
<evidence type="ECO:0000313" key="17">
    <source>
        <dbReference type="Proteomes" id="UP000694388"/>
    </source>
</evidence>
<dbReference type="CDD" id="cd19049">
    <property type="entry name" value="LGIC_TM_anion"/>
    <property type="match status" value="1"/>
</dbReference>
<dbReference type="SUPFAM" id="SSF63712">
    <property type="entry name" value="Nicotinic receptor ligand binding domain-like"/>
    <property type="match status" value="1"/>
</dbReference>
<protein>
    <submittedName>
        <fullName evidence="16">Glycine receptor, alpha 4a</fullName>
    </submittedName>
</protein>
<dbReference type="Pfam" id="PF02931">
    <property type="entry name" value="Neur_chan_LBD"/>
    <property type="match status" value="1"/>
</dbReference>
<keyword evidence="10" id="KW-0869">Chloride channel</keyword>
<dbReference type="GO" id="GO:0004888">
    <property type="term" value="F:transmembrane signaling receptor activity"/>
    <property type="evidence" value="ECO:0007669"/>
    <property type="project" value="InterPro"/>
</dbReference>
<keyword evidence="17" id="KW-1185">Reference proteome</keyword>
<dbReference type="InterPro" id="IPR036719">
    <property type="entry name" value="Neuro-gated_channel_TM_sf"/>
</dbReference>
<evidence type="ECO:0000256" key="12">
    <source>
        <dbReference type="ARBA" id="ARBA00023303"/>
    </source>
</evidence>
<comment type="subcellular location">
    <subcellularLocation>
        <location evidence="2">Cell membrane</location>
    </subcellularLocation>
    <subcellularLocation>
        <location evidence="1">Membrane</location>
        <topology evidence="1">Multi-pass membrane protein</topology>
    </subcellularLocation>
</comment>
<evidence type="ECO:0000259" key="15">
    <source>
        <dbReference type="Pfam" id="PF02932"/>
    </source>
</evidence>
<evidence type="ECO:0000256" key="1">
    <source>
        <dbReference type="ARBA" id="ARBA00004141"/>
    </source>
</evidence>
<comment type="similarity">
    <text evidence="13">Belongs to the ligand-gated ion channel (TC 1.A.9) family.</text>
</comment>
<evidence type="ECO:0000256" key="6">
    <source>
        <dbReference type="ARBA" id="ARBA00022729"/>
    </source>
</evidence>
<evidence type="ECO:0000256" key="11">
    <source>
        <dbReference type="ARBA" id="ARBA00023214"/>
    </source>
</evidence>
<keyword evidence="5 13" id="KW-0812">Transmembrane</keyword>
<dbReference type="PRINTS" id="PR00253">
    <property type="entry name" value="GABAARECEPTR"/>
</dbReference>
<sequence>ISPSDFLDKLVGVKSKYDTRIRPNFKGPPVNVNVSILMHSISSISSASMDFKINIFLRQRWNDPRLEYHGFEDPHLAVDAALLESFWHPSLFFSNEKAASFHNANFNNHMLRLFRNGDILYSTRLTLTLGCNMDLRYFPMDTQECRIVIESYGYSIEDLQFHWEKHNPVQVDKQLELPQFMLHRLKTGTCTSGYSTGKELYCMYVLYVLQSWVSFWIHHDSAPARVALGITTVLTMTTQSGNIGEALPKVSYVKAIDIWISTCLIFVFAALLEYAIVNVLARQCHDIFAGCGRSRRKVAFIHLFSLCQSDVFHCLHNSPSPHLTIDPESQAIKKDAVHHRCLRHAQRVDTISRIAFPIVFMFFNLFYWFTFIALRQ</sequence>
<evidence type="ECO:0000313" key="16">
    <source>
        <dbReference type="Ensembl" id="ENSEBUP00000004639.1"/>
    </source>
</evidence>
<dbReference type="InterPro" id="IPR038050">
    <property type="entry name" value="Neuro_actylchol_rec"/>
</dbReference>
<name>A0A8C4NIB2_EPTBU</name>
<dbReference type="GO" id="GO:0005886">
    <property type="term" value="C:plasma membrane"/>
    <property type="evidence" value="ECO:0007669"/>
    <property type="project" value="UniProtKB-SubCell"/>
</dbReference>
<keyword evidence="11" id="KW-0868">Chloride</keyword>
<keyword evidence="6" id="KW-0732">Signal</keyword>
<dbReference type="InterPro" id="IPR018000">
    <property type="entry name" value="Neurotransmitter_ion_chnl_CS"/>
</dbReference>
<feature type="transmembrane region" description="Helical" evidence="13">
    <location>
        <begin position="354"/>
        <end position="374"/>
    </location>
</feature>
<dbReference type="GeneTree" id="ENSGT00940000158789"/>
<dbReference type="Gene3D" id="1.20.58.390">
    <property type="entry name" value="Neurotransmitter-gated ion-channel transmembrane domain"/>
    <property type="match status" value="1"/>
</dbReference>
<comment type="caution">
    <text evidence="13">Lacks conserved residue(s) required for the propagation of feature annotation.</text>
</comment>
<dbReference type="Ensembl" id="ENSEBUT00000005074.1">
    <property type="protein sequence ID" value="ENSEBUP00000004639.1"/>
    <property type="gene ID" value="ENSEBUG00000003209.1"/>
</dbReference>
<reference evidence="16" key="2">
    <citation type="submission" date="2025-09" db="UniProtKB">
        <authorList>
            <consortium name="Ensembl"/>
        </authorList>
    </citation>
    <scope>IDENTIFICATION</scope>
</reference>
<dbReference type="InterPro" id="IPR006201">
    <property type="entry name" value="Neur_channel"/>
</dbReference>
<dbReference type="InterPro" id="IPR036734">
    <property type="entry name" value="Neur_chan_lig-bd_sf"/>
</dbReference>
<evidence type="ECO:0000256" key="10">
    <source>
        <dbReference type="ARBA" id="ARBA00023173"/>
    </source>
</evidence>
<evidence type="ECO:0000256" key="3">
    <source>
        <dbReference type="ARBA" id="ARBA00022448"/>
    </source>
</evidence>
<proteinExistence type="inferred from homology"/>
<dbReference type="InterPro" id="IPR006029">
    <property type="entry name" value="Neurotrans-gated_channel_TM"/>
</dbReference>